<evidence type="ECO:0000256" key="2">
    <source>
        <dbReference type="ARBA" id="ARBA00007441"/>
    </source>
</evidence>
<dbReference type="InterPro" id="IPR015422">
    <property type="entry name" value="PyrdxlP-dep_Trfase_small"/>
</dbReference>
<proteinExistence type="inferred from homology"/>
<dbReference type="Pfam" id="PF00155">
    <property type="entry name" value="Aminotran_1_2"/>
    <property type="match status" value="1"/>
</dbReference>
<evidence type="ECO:0000259" key="6">
    <source>
        <dbReference type="Pfam" id="PF00155"/>
    </source>
</evidence>
<dbReference type="InterPro" id="IPR015421">
    <property type="entry name" value="PyrdxlP-dep_Trfase_major"/>
</dbReference>
<dbReference type="EMBL" id="JUFX02000226">
    <property type="protein sequence ID" value="KPH85706.1"/>
    <property type="molecule type" value="Genomic_DNA"/>
</dbReference>
<comment type="similarity">
    <text evidence="2">Belongs to the class-I pyridoxal-phosphate-dependent aminotransferase family.</text>
</comment>
<dbReference type="GO" id="GO:0016212">
    <property type="term" value="F:kynurenine-oxoglutarate transaminase activity"/>
    <property type="evidence" value="ECO:0007669"/>
    <property type="project" value="TreeGrafter"/>
</dbReference>
<dbReference type="SUPFAM" id="SSF53383">
    <property type="entry name" value="PLP-dependent transferases"/>
    <property type="match status" value="1"/>
</dbReference>
<gene>
    <name evidence="7" type="ORF">GLUCOINTEAF2_0203224</name>
</gene>
<dbReference type="PANTHER" id="PTHR43807:SF20">
    <property type="entry name" value="FI04487P"/>
    <property type="match status" value="1"/>
</dbReference>
<dbReference type="PANTHER" id="PTHR43807">
    <property type="entry name" value="FI04487P"/>
    <property type="match status" value="1"/>
</dbReference>
<dbReference type="Gene3D" id="3.90.1150.10">
    <property type="entry name" value="Aspartate Aminotransferase, domain 1"/>
    <property type="match status" value="1"/>
</dbReference>
<comment type="caution">
    <text evidence="7">The sequence shown here is derived from an EMBL/GenBank/DDBJ whole genome shotgun (WGS) entry which is preliminary data.</text>
</comment>
<keyword evidence="5" id="KW-0663">Pyridoxal phosphate</keyword>
<dbReference type="CDD" id="cd00609">
    <property type="entry name" value="AAT_like"/>
    <property type="match status" value="1"/>
</dbReference>
<feature type="domain" description="Aminotransferase class I/classII large" evidence="6">
    <location>
        <begin position="59"/>
        <end position="399"/>
    </location>
</feature>
<dbReference type="InterPro" id="IPR004839">
    <property type="entry name" value="Aminotransferase_I/II_large"/>
</dbReference>
<dbReference type="Gene3D" id="3.40.640.10">
    <property type="entry name" value="Type I PLP-dependent aspartate aminotransferase-like (Major domain)"/>
    <property type="match status" value="1"/>
</dbReference>
<dbReference type="InterPro" id="IPR015424">
    <property type="entry name" value="PyrdxlP-dep_Trfase"/>
</dbReference>
<evidence type="ECO:0000256" key="1">
    <source>
        <dbReference type="ARBA" id="ARBA00001933"/>
    </source>
</evidence>
<dbReference type="GO" id="GO:0030170">
    <property type="term" value="F:pyridoxal phosphate binding"/>
    <property type="evidence" value="ECO:0007669"/>
    <property type="project" value="InterPro"/>
</dbReference>
<dbReference type="NCBIfam" id="NF006488">
    <property type="entry name" value="PRK08912.1"/>
    <property type="match status" value="1"/>
</dbReference>
<organism evidence="7 8">
    <name type="scientific">Komagataeibacter intermedius AF2</name>
    <dbReference type="NCBI Taxonomy" id="1458464"/>
    <lineage>
        <taxon>Bacteria</taxon>
        <taxon>Pseudomonadati</taxon>
        <taxon>Pseudomonadota</taxon>
        <taxon>Alphaproteobacteria</taxon>
        <taxon>Acetobacterales</taxon>
        <taxon>Acetobacteraceae</taxon>
        <taxon>Komagataeibacter</taxon>
    </lineage>
</organism>
<keyword evidence="3 7" id="KW-0032">Aminotransferase</keyword>
<protein>
    <submittedName>
        <fullName evidence="7">Aminotransferase</fullName>
    </submittedName>
</protein>
<evidence type="ECO:0000313" key="8">
    <source>
        <dbReference type="Proteomes" id="UP000031553"/>
    </source>
</evidence>
<evidence type="ECO:0000256" key="5">
    <source>
        <dbReference type="ARBA" id="ARBA00022898"/>
    </source>
</evidence>
<sequence length="431" mass="46437">MALDFRQSDAKAKMHVRMRAAIRPQGQDDTMKPANSLLSGLPTTIFSVISALAVEHRAINLGQGFPDTEGPADMVDAAADALRDGRNQYPPLAGLPELRGAVARSNARFYGIAVDPAREVVVTCGATEAITASLMALVNRGDEVVVFEPLYDTYVPVLEMLGAVVRKVRLAPPHWDLPRAELAAAFGPRTKAILLNTPMNPTGKVFTRDELEFIAGLLAQHDAYAVCDEVYEHLTFGAARHLPLMTLPGMRERTIRIGSAGKSFSMTGWKVGYVTAPAPLADLVMKAHQLLTFTVAPNLQRAVAMGLDKDTAYFHQLADGMRGARDTLADGLARAGLSVLPSDGSYFLIADIAPLGFAGDDVAFCQQMIRDVGVAAIPVSAFYDSRGTDIPARYVRFAFCKKAEVIAGAVARLQSVRERLCAGNLAEIQKR</sequence>
<dbReference type="GO" id="GO:0005737">
    <property type="term" value="C:cytoplasm"/>
    <property type="evidence" value="ECO:0007669"/>
    <property type="project" value="TreeGrafter"/>
</dbReference>
<reference evidence="7 8" key="1">
    <citation type="submission" date="2015-07" db="EMBL/GenBank/DDBJ databases">
        <title>Draft Genome Sequence of Komagataeibacter intermedius Strain AF2, Isolated from Kombucha Tea.</title>
        <authorList>
            <person name="Santos R.A."/>
            <person name="Berretta A.A."/>
            <person name="Barud H.S."/>
            <person name="Ribeiro S.J."/>
            <person name="Gonzalez-Garcia L.N."/>
            <person name="Zucchi T.D."/>
            <person name="Goldman G.H."/>
            <person name="Riano-Pachon D.M."/>
        </authorList>
    </citation>
    <scope>NUCLEOTIDE SEQUENCE [LARGE SCALE GENOMIC DNA]</scope>
    <source>
        <strain evidence="7 8">AF2</strain>
    </source>
</reference>
<dbReference type="FunFam" id="3.40.640.10:FF:000024">
    <property type="entry name" value="Kynurenine--oxoglutarate transaminase 3"/>
    <property type="match status" value="1"/>
</dbReference>
<name>A0A0N0MDU8_9PROT</name>
<evidence type="ECO:0000256" key="4">
    <source>
        <dbReference type="ARBA" id="ARBA00022679"/>
    </source>
</evidence>
<dbReference type="AlphaFoldDB" id="A0A0N0MDU8"/>
<dbReference type="Proteomes" id="UP000031553">
    <property type="component" value="Unassembled WGS sequence"/>
</dbReference>
<keyword evidence="4 7" id="KW-0808">Transferase</keyword>
<evidence type="ECO:0000256" key="3">
    <source>
        <dbReference type="ARBA" id="ARBA00022576"/>
    </source>
</evidence>
<dbReference type="InterPro" id="IPR051326">
    <property type="entry name" value="Kynurenine-oxoglutarate_AT"/>
</dbReference>
<accession>A0A0N0MDU8</accession>
<evidence type="ECO:0000313" key="7">
    <source>
        <dbReference type="EMBL" id="KPH85706.1"/>
    </source>
</evidence>
<comment type="cofactor">
    <cofactor evidence="1">
        <name>pyridoxal 5'-phosphate</name>
        <dbReference type="ChEBI" id="CHEBI:597326"/>
    </cofactor>
</comment>